<dbReference type="RefSeq" id="WP_006675370.1">
    <property type="nucleotide sequence ID" value="NZ_AHKH01000007.1"/>
</dbReference>
<accession>H3SBH3</accession>
<organism evidence="1 2">
    <name type="scientific">Paenibacillus dendritiformis C454</name>
    <dbReference type="NCBI Taxonomy" id="1131935"/>
    <lineage>
        <taxon>Bacteria</taxon>
        <taxon>Bacillati</taxon>
        <taxon>Bacillota</taxon>
        <taxon>Bacilli</taxon>
        <taxon>Bacillales</taxon>
        <taxon>Paenibacillaceae</taxon>
        <taxon>Paenibacillus</taxon>
    </lineage>
</organism>
<keyword evidence="2" id="KW-1185">Reference proteome</keyword>
<dbReference type="OrthoDB" id="2628814at2"/>
<sequence>MKVEMINVSRDGGKTWGEEEVDITNVDVLTCPLKPGDIILRNGYLYEIQHIAQAKRIETLVSGGTGDE</sequence>
<proteinExistence type="predicted"/>
<gene>
    <name evidence="1" type="ORF">PDENDC454_04294</name>
</gene>
<reference evidence="1 2" key="1">
    <citation type="journal article" date="2012" name="J. Bacteriol.">
        <title>Genome Sequence of the Pattern-Forming Social Bacterium Paenibacillus dendritiformis C454 Chiral Morphotype.</title>
        <authorList>
            <person name="Sirota-Madi A."/>
            <person name="Olender T."/>
            <person name="Helman Y."/>
            <person name="Brainis I."/>
            <person name="Finkelshtein A."/>
            <person name="Roth D."/>
            <person name="Hagai E."/>
            <person name="Leshkowitz D."/>
            <person name="Brodsky L."/>
            <person name="Galatenko V."/>
            <person name="Nikolaev V."/>
            <person name="Gutnick D.L."/>
            <person name="Lancet D."/>
            <person name="Ben-Jacob E."/>
        </authorList>
    </citation>
    <scope>NUCLEOTIDE SEQUENCE [LARGE SCALE GENOMIC DNA]</scope>
    <source>
        <strain evidence="1 2">C454</strain>
    </source>
</reference>
<protein>
    <submittedName>
        <fullName evidence="1">Uncharacterized protein</fullName>
    </submittedName>
</protein>
<evidence type="ECO:0000313" key="2">
    <source>
        <dbReference type="Proteomes" id="UP000003900"/>
    </source>
</evidence>
<dbReference type="AlphaFoldDB" id="H3SBH3"/>
<dbReference type="STRING" id="1131935.PDENDC454_04294"/>
<name>H3SBH3_9BACL</name>
<dbReference type="Proteomes" id="UP000003900">
    <property type="component" value="Unassembled WGS sequence"/>
</dbReference>
<evidence type="ECO:0000313" key="1">
    <source>
        <dbReference type="EMBL" id="EHQ63656.1"/>
    </source>
</evidence>
<dbReference type="EMBL" id="AHKH01000007">
    <property type="protein sequence ID" value="EHQ63656.1"/>
    <property type="molecule type" value="Genomic_DNA"/>
</dbReference>
<comment type="caution">
    <text evidence="1">The sequence shown here is derived from an EMBL/GenBank/DDBJ whole genome shotgun (WGS) entry which is preliminary data.</text>
</comment>